<dbReference type="Proteomes" id="UP001213083">
    <property type="component" value="Unassembled WGS sequence"/>
</dbReference>
<feature type="transmembrane region" description="Helical" evidence="1">
    <location>
        <begin position="68"/>
        <end position="86"/>
    </location>
</feature>
<evidence type="ECO:0000313" key="5">
    <source>
        <dbReference type="Proteomes" id="UP001213083"/>
    </source>
</evidence>
<dbReference type="EMBL" id="SETJ01000009">
    <property type="protein sequence ID" value="RZM17414.1"/>
    <property type="molecule type" value="Genomic_DNA"/>
</dbReference>
<evidence type="ECO:0000313" key="3">
    <source>
        <dbReference type="EMBL" id="RZM17414.1"/>
    </source>
</evidence>
<evidence type="ECO:0000313" key="4">
    <source>
        <dbReference type="Proteomes" id="UP000292818"/>
    </source>
</evidence>
<keyword evidence="1" id="KW-0812">Transmembrane</keyword>
<comment type="caution">
    <text evidence="3">The sequence shown here is derived from an EMBL/GenBank/DDBJ whole genome shotgun (WGS) entry which is preliminary data.</text>
</comment>
<keyword evidence="1" id="KW-0472">Membrane</keyword>
<dbReference type="EMBL" id="JAQIEV010000009">
    <property type="protein sequence ID" value="MDA3782302.1"/>
    <property type="molecule type" value="Genomic_DNA"/>
</dbReference>
<protein>
    <submittedName>
        <fullName evidence="3">Uncharacterized protein</fullName>
    </submittedName>
</protein>
<dbReference type="RefSeq" id="WP_013438947.1">
    <property type="nucleotide sequence ID" value="NZ_BNHS01000016.1"/>
</dbReference>
<dbReference type="AlphaFoldDB" id="A0A2I1SDM0"/>
<feature type="transmembrane region" description="Helical" evidence="1">
    <location>
        <begin position="92"/>
        <end position="111"/>
    </location>
</feature>
<accession>A0A2I1SDM0</accession>
<gene>
    <name evidence="3" type="ORF">LDELB18P1_0116</name>
    <name evidence="2" type="ORF">PF593_03925</name>
</gene>
<feature type="transmembrane region" description="Helical" evidence="1">
    <location>
        <begin position="43"/>
        <end position="61"/>
    </location>
</feature>
<organism evidence="3 4">
    <name type="scientific">Lactobacillus delbrueckii</name>
    <dbReference type="NCBI Taxonomy" id="1584"/>
    <lineage>
        <taxon>Bacteria</taxon>
        <taxon>Bacillati</taxon>
        <taxon>Bacillota</taxon>
        <taxon>Bacilli</taxon>
        <taxon>Lactobacillales</taxon>
        <taxon>Lactobacillaceae</taxon>
        <taxon>Lactobacillus</taxon>
    </lineage>
</organism>
<reference evidence="2 5" key="2">
    <citation type="submission" date="2023-01" db="EMBL/GenBank/DDBJ databases">
        <title>Sequencing of the bacterial strains from artisanal fermented milk Matsoni.</title>
        <authorList>
            <person name="Rozman V."/>
            <person name="Accetto T."/>
            <person name="Bogovic Matijasic B."/>
        </authorList>
    </citation>
    <scope>NUCLEOTIDE SEQUENCE [LARGE SCALE GENOMIC DNA]</scope>
    <source>
        <strain evidence="5">lbl143</strain>
        <strain evidence="2">Lbl143</strain>
    </source>
</reference>
<dbReference type="Proteomes" id="UP000292818">
    <property type="component" value="Unassembled WGS sequence"/>
</dbReference>
<keyword evidence="1" id="KW-1133">Transmembrane helix</keyword>
<sequence length="113" mass="11997">MMKNFATKPAVKTVFLLAGICLALFMAVQWIFALGNPGPVSWAIAGMIAITLLTLFLGIAPLTKLSPVVGYAVAAALVVVVLIFVFNIHGYISIGILYLIYAALACGLLWAKK</sequence>
<name>A0A2I1SDM0_9LACO</name>
<reference evidence="3 4" key="1">
    <citation type="submission" date="2019-01" db="EMBL/GenBank/DDBJ databases">
        <title>Colonization of the human gut by bovine bacteria present in Parmesan cheese.</title>
        <authorList>
            <person name="Lugli G.A."/>
            <person name="Milani C."/>
        </authorList>
    </citation>
    <scope>NUCLEOTIDE SEQUENCE [LARGE SCALE GENOMIC DNA]</scope>
    <source>
        <strain evidence="3 4">LDELB18P1</strain>
    </source>
</reference>
<evidence type="ECO:0000313" key="2">
    <source>
        <dbReference type="EMBL" id="MDA3782302.1"/>
    </source>
</evidence>
<evidence type="ECO:0000256" key="1">
    <source>
        <dbReference type="SAM" id="Phobius"/>
    </source>
</evidence>
<proteinExistence type="predicted"/>